<comment type="similarity">
    <text evidence="2 8">Belongs to the diaminopimelate epimerase family.</text>
</comment>
<dbReference type="EC" id="5.1.1.7" evidence="3 8"/>
<proteinExistence type="inferred from homology"/>
<dbReference type="RefSeq" id="WP_171833270.1">
    <property type="nucleotide sequence ID" value="NZ_CP053708.1"/>
</dbReference>
<dbReference type="GO" id="GO:0005829">
    <property type="term" value="C:cytosol"/>
    <property type="evidence" value="ECO:0007669"/>
    <property type="project" value="TreeGrafter"/>
</dbReference>
<gene>
    <name evidence="8" type="primary">dapF</name>
    <name evidence="10" type="ORF">HN018_15160</name>
</gene>
<comment type="subcellular location">
    <subcellularLocation>
        <location evidence="8">Cytoplasm</location>
    </subcellularLocation>
</comment>
<feature type="binding site" evidence="8">
    <location>
        <position position="182"/>
    </location>
    <ligand>
        <name>substrate</name>
    </ligand>
</feature>
<keyword evidence="11" id="KW-1185">Reference proteome</keyword>
<keyword evidence="6 8" id="KW-0413">Isomerase</keyword>
<evidence type="ECO:0000256" key="1">
    <source>
        <dbReference type="ARBA" id="ARBA00005196"/>
    </source>
</evidence>
<evidence type="ECO:0000256" key="7">
    <source>
        <dbReference type="ARBA" id="ARBA00051712"/>
    </source>
</evidence>
<keyword evidence="4 8" id="KW-0028">Amino-acid biosynthesis</keyword>
<evidence type="ECO:0000256" key="2">
    <source>
        <dbReference type="ARBA" id="ARBA00010219"/>
    </source>
</evidence>
<feature type="binding site" evidence="8">
    <location>
        <position position="66"/>
    </location>
    <ligand>
        <name>substrate</name>
    </ligand>
</feature>
<dbReference type="InterPro" id="IPR001653">
    <property type="entry name" value="DAP_epimerase_DapF"/>
</dbReference>
<dbReference type="AlphaFoldDB" id="A0A6M8HSM8"/>
<feature type="binding site" evidence="8">
    <location>
        <begin position="210"/>
        <end position="211"/>
    </location>
    <ligand>
        <name>substrate</name>
    </ligand>
</feature>
<comment type="catalytic activity">
    <reaction evidence="7 8">
        <text>(2S,6S)-2,6-diaminopimelate = meso-2,6-diaminopimelate</text>
        <dbReference type="Rhea" id="RHEA:15393"/>
        <dbReference type="ChEBI" id="CHEBI:57609"/>
        <dbReference type="ChEBI" id="CHEBI:57791"/>
        <dbReference type="EC" id="5.1.1.7"/>
    </reaction>
</comment>
<evidence type="ECO:0000256" key="4">
    <source>
        <dbReference type="ARBA" id="ARBA00022605"/>
    </source>
</evidence>
<dbReference type="PANTHER" id="PTHR31689">
    <property type="entry name" value="DIAMINOPIMELATE EPIMERASE, CHLOROPLASTIC"/>
    <property type="match status" value="1"/>
</dbReference>
<dbReference type="KEGG" id="lck:HN018_15160"/>
<evidence type="ECO:0000256" key="3">
    <source>
        <dbReference type="ARBA" id="ARBA00013080"/>
    </source>
</evidence>
<comment type="subunit">
    <text evidence="8">Homodimer.</text>
</comment>
<dbReference type="InterPro" id="IPR018510">
    <property type="entry name" value="DAP_epimerase_AS"/>
</dbReference>
<feature type="binding site" evidence="8">
    <location>
        <position position="46"/>
    </location>
    <ligand>
        <name>substrate</name>
    </ligand>
</feature>
<dbReference type="Proteomes" id="UP000500767">
    <property type="component" value="Chromosome"/>
</dbReference>
<sequence>MQVAFNKMHGAGNDFIVLDERAGSLGLTPAMIARLADRHTGIGCDQLVLIAAPDHGSDDVRVRFFNPDGSESGACGNATRCVASLLAGQGAGPDFRIRTDGGLLAARVLEDGLIEVDMGRPGLDWRDIPLAREADTLHLPLLHDPAGCSMGNPHATFFDHPADPAAVGPLLEAAPLFAERANIGFARILSRERISLRVWERGTGLTLACGSGACAAVVNAVRRGVTERRVAVEMEGGVLGIEWTGDGRILMTGPAVISFTGLVELDDYR</sequence>
<evidence type="ECO:0000256" key="9">
    <source>
        <dbReference type="PROSITE-ProRule" id="PRU10125"/>
    </source>
</evidence>
<keyword evidence="5 8" id="KW-0457">Lysine biosynthesis</keyword>
<name>A0A6M8HSM8_9PROT</name>
<accession>A0A6M8HSM8</accession>
<comment type="pathway">
    <text evidence="1 8">Amino-acid biosynthesis; L-lysine biosynthesis via DAP pathway; DL-2,6-diaminopimelate from LL-2,6-diaminopimelate: step 1/1.</text>
</comment>
<dbReference type="PROSITE" id="PS01326">
    <property type="entry name" value="DAP_EPIMERASE"/>
    <property type="match status" value="1"/>
</dbReference>
<comment type="function">
    <text evidence="8">Catalyzes the stereoinversion of LL-2,6-diaminopimelate (L,L-DAP) to meso-diaminopimelate (meso-DAP), a precursor of L-lysine and an essential component of the bacterial peptidoglycan.</text>
</comment>
<evidence type="ECO:0000256" key="6">
    <source>
        <dbReference type="ARBA" id="ARBA00023235"/>
    </source>
</evidence>
<feature type="site" description="Could be important to modulate the pK values of the two catalytic cysteine residues" evidence="8">
    <location>
        <position position="200"/>
    </location>
</feature>
<feature type="binding site" evidence="8">
    <location>
        <position position="13"/>
    </location>
    <ligand>
        <name>substrate</name>
    </ligand>
</feature>
<feature type="binding site" evidence="8">
    <location>
        <begin position="76"/>
        <end position="77"/>
    </location>
    <ligand>
        <name>substrate</name>
    </ligand>
</feature>
<protein>
    <recommendedName>
        <fullName evidence="3 8">Diaminopimelate epimerase</fullName>
        <shortName evidence="8">DAP epimerase</shortName>
        <ecNumber evidence="3 8">5.1.1.7</ecNumber>
    </recommendedName>
    <alternativeName>
        <fullName evidence="8">PLP-independent amino acid racemase</fullName>
    </alternativeName>
</protein>
<dbReference type="SUPFAM" id="SSF54506">
    <property type="entry name" value="Diaminopimelate epimerase-like"/>
    <property type="match status" value="2"/>
</dbReference>
<evidence type="ECO:0000256" key="8">
    <source>
        <dbReference type="HAMAP-Rule" id="MF_00197"/>
    </source>
</evidence>
<feature type="active site" description="Proton donor" evidence="8">
    <location>
        <position position="75"/>
    </location>
</feature>
<organism evidence="10 11">
    <name type="scientific">Lichenicola cladoniae</name>
    <dbReference type="NCBI Taxonomy" id="1484109"/>
    <lineage>
        <taxon>Bacteria</taxon>
        <taxon>Pseudomonadati</taxon>
        <taxon>Pseudomonadota</taxon>
        <taxon>Alphaproteobacteria</taxon>
        <taxon>Acetobacterales</taxon>
        <taxon>Acetobacteraceae</taxon>
        <taxon>Lichenicola</taxon>
    </lineage>
</organism>
<feature type="binding site" evidence="8">
    <location>
        <begin position="200"/>
        <end position="201"/>
    </location>
    <ligand>
        <name>substrate</name>
    </ligand>
</feature>
<feature type="binding site" evidence="8">
    <location>
        <position position="152"/>
    </location>
    <ligand>
        <name>substrate</name>
    </ligand>
</feature>
<dbReference type="GO" id="GO:0008837">
    <property type="term" value="F:diaminopimelate epimerase activity"/>
    <property type="evidence" value="ECO:0007669"/>
    <property type="project" value="UniProtKB-UniRule"/>
</dbReference>
<feature type="active site" evidence="9">
    <location>
        <position position="75"/>
    </location>
</feature>
<evidence type="ECO:0000313" key="10">
    <source>
        <dbReference type="EMBL" id="QKE91207.1"/>
    </source>
</evidence>
<feature type="active site" description="Proton acceptor" evidence="8">
    <location>
        <position position="209"/>
    </location>
</feature>
<dbReference type="NCBIfam" id="TIGR00652">
    <property type="entry name" value="DapF"/>
    <property type="match status" value="1"/>
</dbReference>
<evidence type="ECO:0000313" key="11">
    <source>
        <dbReference type="Proteomes" id="UP000500767"/>
    </source>
</evidence>
<feature type="site" description="Could be important to modulate the pK values of the two catalytic cysteine residues" evidence="8">
    <location>
        <position position="154"/>
    </location>
</feature>
<reference evidence="10 11" key="1">
    <citation type="journal article" date="2014" name="World J. Microbiol. Biotechnol.">
        <title>Biodiversity and physiological characteristics of Antarctic and Arctic lichens-associated bacteria.</title>
        <authorList>
            <person name="Lee Y.M."/>
            <person name="Kim E.H."/>
            <person name="Lee H.K."/>
            <person name="Hong S.G."/>
        </authorList>
    </citation>
    <scope>NUCLEOTIDE SEQUENCE [LARGE SCALE GENOMIC DNA]</scope>
    <source>
        <strain evidence="10 11">PAMC 26569</strain>
    </source>
</reference>
<evidence type="ECO:0000256" key="5">
    <source>
        <dbReference type="ARBA" id="ARBA00023154"/>
    </source>
</evidence>
<dbReference type="Pfam" id="PF01678">
    <property type="entry name" value="DAP_epimerase"/>
    <property type="match status" value="2"/>
</dbReference>
<dbReference type="PANTHER" id="PTHR31689:SF0">
    <property type="entry name" value="DIAMINOPIMELATE EPIMERASE"/>
    <property type="match status" value="1"/>
</dbReference>
<dbReference type="HAMAP" id="MF_00197">
    <property type="entry name" value="DAP_epimerase"/>
    <property type="match status" value="1"/>
</dbReference>
<dbReference type="UniPathway" id="UPA00034">
    <property type="reaction ID" value="UER00025"/>
</dbReference>
<dbReference type="GO" id="GO:0009089">
    <property type="term" value="P:lysine biosynthetic process via diaminopimelate"/>
    <property type="evidence" value="ECO:0007669"/>
    <property type="project" value="UniProtKB-UniRule"/>
</dbReference>
<keyword evidence="8" id="KW-0963">Cytoplasm</keyword>
<dbReference type="Gene3D" id="3.10.310.10">
    <property type="entry name" value="Diaminopimelate Epimerase, Chain A, domain 1"/>
    <property type="match status" value="2"/>
</dbReference>
<dbReference type="EMBL" id="CP053708">
    <property type="protein sequence ID" value="QKE91207.1"/>
    <property type="molecule type" value="Genomic_DNA"/>
</dbReference>